<feature type="compositionally biased region" description="Basic and acidic residues" evidence="1">
    <location>
        <begin position="104"/>
        <end position="115"/>
    </location>
</feature>
<feature type="compositionally biased region" description="Acidic residues" evidence="1">
    <location>
        <begin position="40"/>
        <end position="51"/>
    </location>
</feature>
<dbReference type="EMBL" id="JAHMHS010000002">
    <property type="protein sequence ID" value="KAK1731627.1"/>
    <property type="molecule type" value="Genomic_DNA"/>
</dbReference>
<feature type="compositionally biased region" description="Basic and acidic residues" evidence="1">
    <location>
        <begin position="174"/>
        <end position="204"/>
    </location>
</feature>
<comment type="caution">
    <text evidence="2">The sequence shown here is derived from an EMBL/GenBank/DDBJ whole genome shotgun (WGS) entry which is preliminary data.</text>
</comment>
<dbReference type="RefSeq" id="XP_060371682.1">
    <property type="nucleotide sequence ID" value="XM_060501428.1"/>
</dbReference>
<evidence type="ECO:0000313" key="2">
    <source>
        <dbReference type="EMBL" id="KAK1731627.1"/>
    </source>
</evidence>
<accession>A0AAD8XQ41</accession>
<name>A0AAD8XQ41_GLOAC</name>
<protein>
    <submittedName>
        <fullName evidence="2">Uncharacterized protein</fullName>
    </submittedName>
</protein>
<evidence type="ECO:0000256" key="1">
    <source>
        <dbReference type="SAM" id="MobiDB-lite"/>
    </source>
</evidence>
<evidence type="ECO:0000313" key="3">
    <source>
        <dbReference type="Proteomes" id="UP001244207"/>
    </source>
</evidence>
<keyword evidence="3" id="KW-1185">Reference proteome</keyword>
<dbReference type="GeneID" id="85385327"/>
<dbReference type="AlphaFoldDB" id="A0AAD8XQ41"/>
<organism evidence="2 3">
    <name type="scientific">Glomerella acutata</name>
    <name type="common">Colletotrichum acutatum</name>
    <dbReference type="NCBI Taxonomy" id="27357"/>
    <lineage>
        <taxon>Eukaryota</taxon>
        <taxon>Fungi</taxon>
        <taxon>Dikarya</taxon>
        <taxon>Ascomycota</taxon>
        <taxon>Pezizomycotina</taxon>
        <taxon>Sordariomycetes</taxon>
        <taxon>Hypocreomycetidae</taxon>
        <taxon>Glomerellales</taxon>
        <taxon>Glomerellaceae</taxon>
        <taxon>Colletotrichum</taxon>
        <taxon>Colletotrichum acutatum species complex</taxon>
    </lineage>
</organism>
<feature type="region of interest" description="Disordered" evidence="1">
    <location>
        <begin position="1"/>
        <end position="204"/>
    </location>
</feature>
<feature type="compositionally biased region" description="Polar residues" evidence="1">
    <location>
        <begin position="123"/>
        <end position="142"/>
    </location>
</feature>
<sequence>MGSMRKKQAMLVSRMTSSRGTRRSRASTESRGPFSSKEDLDIDVDDVEDLELPPNILVNNWDSSAPSSGSEQRPRRRSSKKPKKRAAKKEQKKRGFRARLRRLLGRDEKKSKGSHESPYGHGQTRQNMQSEDSGLSDQQDATAVQDPRPTKADLSSSIEITPRPSCRNILRDVFAQHRPEAKEEPTDRPKEAVKPVDDGHTTKQ</sequence>
<gene>
    <name evidence="2" type="ORF">BDZ83DRAFT_167154</name>
</gene>
<feature type="compositionally biased region" description="Polar residues" evidence="1">
    <location>
        <begin position="57"/>
        <end position="70"/>
    </location>
</feature>
<proteinExistence type="predicted"/>
<feature type="compositionally biased region" description="Basic residues" evidence="1">
    <location>
        <begin position="74"/>
        <end position="103"/>
    </location>
</feature>
<dbReference type="Proteomes" id="UP001244207">
    <property type="component" value="Unassembled WGS sequence"/>
</dbReference>
<reference evidence="2" key="1">
    <citation type="submission" date="2021-12" db="EMBL/GenBank/DDBJ databases">
        <title>Comparative genomics, transcriptomics and evolutionary studies reveal genomic signatures of adaptation to plant cell wall in hemibiotrophic fungi.</title>
        <authorList>
            <consortium name="DOE Joint Genome Institute"/>
            <person name="Baroncelli R."/>
            <person name="Diaz J.F."/>
            <person name="Benocci T."/>
            <person name="Peng M."/>
            <person name="Battaglia E."/>
            <person name="Haridas S."/>
            <person name="Andreopoulos W."/>
            <person name="Labutti K."/>
            <person name="Pangilinan J."/>
            <person name="Floch G.L."/>
            <person name="Makela M.R."/>
            <person name="Henrissat B."/>
            <person name="Grigoriev I.V."/>
            <person name="Crouch J.A."/>
            <person name="De Vries R.P."/>
            <person name="Sukno S.A."/>
            <person name="Thon M.R."/>
        </authorList>
    </citation>
    <scope>NUCLEOTIDE SEQUENCE</scope>
    <source>
        <strain evidence="2">CBS 112980</strain>
    </source>
</reference>